<evidence type="ECO:0000313" key="2">
    <source>
        <dbReference type="EMBL" id="KAG9244316.1"/>
    </source>
</evidence>
<gene>
    <name evidence="2" type="ORF">BJ878DRAFT_75191</name>
</gene>
<dbReference type="AlphaFoldDB" id="A0A9P7Z2Y0"/>
<evidence type="ECO:0000256" key="1">
    <source>
        <dbReference type="SAM" id="SignalP"/>
    </source>
</evidence>
<evidence type="ECO:0000313" key="3">
    <source>
        <dbReference type="Proteomes" id="UP000887226"/>
    </source>
</evidence>
<sequence length="81" mass="8581">MFNICPSRFRLISSATLELVACLLLRILTDDFDASFLLILVFSTVRSLNSQIPTPGSGSSSGGGKEGLLAPSLHAIVALEM</sequence>
<comment type="caution">
    <text evidence="2">The sequence shown here is derived from an EMBL/GenBank/DDBJ whole genome shotgun (WGS) entry which is preliminary data.</text>
</comment>
<proteinExistence type="predicted"/>
<keyword evidence="3" id="KW-1185">Reference proteome</keyword>
<dbReference type="Proteomes" id="UP000887226">
    <property type="component" value="Unassembled WGS sequence"/>
</dbReference>
<organism evidence="2 3">
    <name type="scientific">Calycina marina</name>
    <dbReference type="NCBI Taxonomy" id="1763456"/>
    <lineage>
        <taxon>Eukaryota</taxon>
        <taxon>Fungi</taxon>
        <taxon>Dikarya</taxon>
        <taxon>Ascomycota</taxon>
        <taxon>Pezizomycotina</taxon>
        <taxon>Leotiomycetes</taxon>
        <taxon>Helotiales</taxon>
        <taxon>Pezizellaceae</taxon>
        <taxon>Calycina</taxon>
    </lineage>
</organism>
<dbReference type="EMBL" id="MU253914">
    <property type="protein sequence ID" value="KAG9244316.1"/>
    <property type="molecule type" value="Genomic_DNA"/>
</dbReference>
<feature type="chain" id="PRO_5040415612" evidence="1">
    <location>
        <begin position="23"/>
        <end position="81"/>
    </location>
</feature>
<keyword evidence="1" id="KW-0732">Signal</keyword>
<accession>A0A9P7Z2Y0</accession>
<protein>
    <submittedName>
        <fullName evidence="2">Uncharacterized protein</fullName>
    </submittedName>
</protein>
<reference evidence="2" key="1">
    <citation type="journal article" date="2021" name="IMA Fungus">
        <title>Genomic characterization of three marine fungi, including Emericellopsis atlantica sp. nov. with signatures of a generalist lifestyle and marine biomass degradation.</title>
        <authorList>
            <person name="Hagestad O.C."/>
            <person name="Hou L."/>
            <person name="Andersen J.H."/>
            <person name="Hansen E.H."/>
            <person name="Altermark B."/>
            <person name="Li C."/>
            <person name="Kuhnert E."/>
            <person name="Cox R.J."/>
            <person name="Crous P.W."/>
            <person name="Spatafora J.W."/>
            <person name="Lail K."/>
            <person name="Amirebrahimi M."/>
            <person name="Lipzen A."/>
            <person name="Pangilinan J."/>
            <person name="Andreopoulos W."/>
            <person name="Hayes R.D."/>
            <person name="Ng V."/>
            <person name="Grigoriev I.V."/>
            <person name="Jackson S.A."/>
            <person name="Sutton T.D.S."/>
            <person name="Dobson A.D.W."/>
            <person name="Rama T."/>
        </authorList>
    </citation>
    <scope>NUCLEOTIDE SEQUENCE</scope>
    <source>
        <strain evidence="2">TRa3180A</strain>
    </source>
</reference>
<name>A0A9P7Z2Y0_9HELO</name>
<feature type="signal peptide" evidence="1">
    <location>
        <begin position="1"/>
        <end position="22"/>
    </location>
</feature>